<evidence type="ECO:0000259" key="1">
    <source>
        <dbReference type="Pfam" id="PF18197"/>
    </source>
</evidence>
<name>A0ABW2RXA1_9NOCA</name>
<dbReference type="Pfam" id="PF18197">
    <property type="entry name" value="TTHB210-like"/>
    <property type="match status" value="1"/>
</dbReference>
<keyword evidence="3" id="KW-1185">Reference proteome</keyword>
<dbReference type="RefSeq" id="WP_378404498.1">
    <property type="nucleotide sequence ID" value="NZ_JBHTCS010000012.1"/>
</dbReference>
<accession>A0ABW2RXA1</accession>
<comment type="caution">
    <text evidence="2">The sequence shown here is derived from an EMBL/GenBank/DDBJ whole genome shotgun (WGS) entry which is preliminary data.</text>
</comment>
<organism evidence="2 3">
    <name type="scientific">Rhodococcus daqingensis</name>
    <dbReference type="NCBI Taxonomy" id="2479363"/>
    <lineage>
        <taxon>Bacteria</taxon>
        <taxon>Bacillati</taxon>
        <taxon>Actinomycetota</taxon>
        <taxon>Actinomycetes</taxon>
        <taxon>Mycobacteriales</taxon>
        <taxon>Nocardiaceae</taxon>
        <taxon>Rhodococcus</taxon>
    </lineage>
</organism>
<dbReference type="CDD" id="cd11669">
    <property type="entry name" value="TTHB210-like"/>
    <property type="match status" value="1"/>
</dbReference>
<protein>
    <submittedName>
        <fullName evidence="2">DUF5602 domain-containing protein</fullName>
    </submittedName>
</protein>
<dbReference type="InterPro" id="IPR040832">
    <property type="entry name" value="TTHB210-like_dom"/>
</dbReference>
<evidence type="ECO:0000313" key="3">
    <source>
        <dbReference type="Proteomes" id="UP001596484"/>
    </source>
</evidence>
<evidence type="ECO:0000313" key="2">
    <source>
        <dbReference type="EMBL" id="MFC7448449.1"/>
    </source>
</evidence>
<dbReference type="Proteomes" id="UP001596484">
    <property type="component" value="Unassembled WGS sequence"/>
</dbReference>
<proteinExistence type="predicted"/>
<sequence>MPNTDTPFPRNTDTAARRAALRLPRTARLALAASVAVTLAGCGTAAGSDDRGGTFFGPSHDLGRGTSKTYVNLDTDGNPTEVGLRISESALDGLPSGPDARPQMLMLDLPDEASDTVFESVMLDWNPNGHEPQILWGKPHFDMHFYLTDMAEVHAIDPADPDFAAKAARLPDPKYIPRDYVTPPGPPAANAVPAMGLHWNDATDGLIPGSFDFTEVLLNGSWDGQFTFIEPMMTREWLLTRPTLREDLKLPQAYPKSGYSPTTYNVRFDDEAGEYVVALGGLTMREQS</sequence>
<gene>
    <name evidence="2" type="ORF">ACFQS9_11175</name>
</gene>
<feature type="domain" description="TTHB210-like" evidence="1">
    <location>
        <begin position="74"/>
        <end position="125"/>
    </location>
</feature>
<dbReference type="InterPro" id="IPR033786">
    <property type="entry name" value="TTHB210-like"/>
</dbReference>
<dbReference type="EMBL" id="JBHTCS010000012">
    <property type="protein sequence ID" value="MFC7448449.1"/>
    <property type="molecule type" value="Genomic_DNA"/>
</dbReference>
<reference evidence="3" key="1">
    <citation type="journal article" date="2019" name="Int. J. Syst. Evol. Microbiol.">
        <title>The Global Catalogue of Microorganisms (GCM) 10K type strain sequencing project: providing services to taxonomists for standard genome sequencing and annotation.</title>
        <authorList>
            <consortium name="The Broad Institute Genomics Platform"/>
            <consortium name="The Broad Institute Genome Sequencing Center for Infectious Disease"/>
            <person name="Wu L."/>
            <person name="Ma J."/>
        </authorList>
    </citation>
    <scope>NUCLEOTIDE SEQUENCE [LARGE SCALE GENOMIC DNA]</scope>
    <source>
        <strain evidence="3">ICMP 19430</strain>
    </source>
</reference>